<dbReference type="SUPFAM" id="SSF56935">
    <property type="entry name" value="Porins"/>
    <property type="match status" value="1"/>
</dbReference>
<feature type="signal peptide" evidence="1">
    <location>
        <begin position="1"/>
        <end position="27"/>
    </location>
</feature>
<organism evidence="2 3">
    <name type="scientific">Desulfocurvibacter africanus PCS</name>
    <dbReference type="NCBI Taxonomy" id="1262666"/>
    <lineage>
        <taxon>Bacteria</taxon>
        <taxon>Pseudomonadati</taxon>
        <taxon>Thermodesulfobacteriota</taxon>
        <taxon>Desulfovibrionia</taxon>
        <taxon>Desulfovibrionales</taxon>
        <taxon>Desulfovibrionaceae</taxon>
        <taxon>Desulfocurvibacter</taxon>
    </lineage>
</organism>
<sequence length="254" mass="28081">MNAGLRTAVCGVLFLGLLAAAPLQALAQSYDLDENFPLRMEDAEVIGKDNFTFQGSFAYELDEDGEDLFELEPALQYGPLERLELELASPFLLGNIDDRGSGDITASAQYKLTEAGRWVPSLAVKGALTFPSGEDSRGVDPSLKLLASWHIDDSGAHRVHVNGAWTRNFEPYADESEDGWLYLLGYSYRLNQNWIMLADIWREQTTLTDEEINIAEAGLIYEFSDRLFMAVGAGGGFGDESPEMRASTAFQLNF</sequence>
<dbReference type="RefSeq" id="WP_005989871.1">
    <property type="nucleotide sequence ID" value="NZ_AOSV01000045.1"/>
</dbReference>
<evidence type="ECO:0000313" key="3">
    <source>
        <dbReference type="Proteomes" id="UP000011922"/>
    </source>
</evidence>
<reference evidence="2 3" key="1">
    <citation type="journal article" date="2013" name="Genome Announc.">
        <title>Draft Genome Sequence for Desulfovibrio africanus Strain PCS.</title>
        <authorList>
            <person name="Brown S.D."/>
            <person name="Utturkar S.M."/>
            <person name="Arkin A.P."/>
            <person name="Deutschbauer A.M."/>
            <person name="Elias D.A."/>
            <person name="Hazen T.C."/>
            <person name="Chakraborty R."/>
        </authorList>
    </citation>
    <scope>NUCLEOTIDE SEQUENCE [LARGE SCALE GENOMIC DNA]</scope>
    <source>
        <strain evidence="2 3">PCS</strain>
    </source>
</reference>
<keyword evidence="1" id="KW-0732">Signal</keyword>
<name>M5PNX6_DESAF</name>
<dbReference type="AlphaFoldDB" id="M5PNX6"/>
<dbReference type="OrthoDB" id="7977750at2"/>
<dbReference type="EMBL" id="AOSV01000045">
    <property type="protein sequence ID" value="EMG35624.1"/>
    <property type="molecule type" value="Genomic_DNA"/>
</dbReference>
<gene>
    <name evidence="2" type="ORF">PCS_03635</name>
</gene>
<accession>M5PNX6</accession>
<evidence type="ECO:0000313" key="2">
    <source>
        <dbReference type="EMBL" id="EMG35624.1"/>
    </source>
</evidence>
<evidence type="ECO:0000256" key="1">
    <source>
        <dbReference type="SAM" id="SignalP"/>
    </source>
</evidence>
<dbReference type="Pfam" id="PF13557">
    <property type="entry name" value="Phenol_MetA_deg"/>
    <property type="match status" value="1"/>
</dbReference>
<comment type="caution">
    <text evidence="2">The sequence shown here is derived from an EMBL/GenBank/DDBJ whole genome shotgun (WGS) entry which is preliminary data.</text>
</comment>
<dbReference type="PATRIC" id="fig|1262666.3.peg.3695"/>
<feature type="chain" id="PRO_5004069364" evidence="1">
    <location>
        <begin position="28"/>
        <end position="254"/>
    </location>
</feature>
<dbReference type="InterPro" id="IPR025737">
    <property type="entry name" value="FApF"/>
</dbReference>
<proteinExistence type="predicted"/>
<dbReference type="Proteomes" id="UP000011922">
    <property type="component" value="Unassembled WGS sequence"/>
</dbReference>
<protein>
    <submittedName>
        <fullName evidence="2">Putative MetA-pathway of phenol degradation</fullName>
    </submittedName>
</protein>